<gene>
    <name evidence="1" type="ORF">HLRTI_002390</name>
</gene>
<dbReference type="OrthoDB" id="331156at2157"/>
<reference evidence="1 2" key="1">
    <citation type="journal article" date="2011" name="J. Bacteriol.">
        <title>Genome sequence of Halorhabdus tiamatea, the first archaeon isolated from a deep-sea anoxic brine lake.</title>
        <authorList>
            <person name="Antunes A."/>
            <person name="Alam I."/>
            <person name="Bajic V.B."/>
            <person name="Stingl U."/>
        </authorList>
    </citation>
    <scope>NUCLEOTIDE SEQUENCE [LARGE SCALE GENOMIC DNA]</scope>
    <source>
        <strain evidence="1 2">SARL4B</strain>
    </source>
</reference>
<dbReference type="Proteomes" id="UP000003861">
    <property type="component" value="Unassembled WGS sequence"/>
</dbReference>
<evidence type="ECO:0000313" key="1">
    <source>
        <dbReference type="EMBL" id="ERJ05662.1"/>
    </source>
</evidence>
<dbReference type="RefSeq" id="WP_008524665.1">
    <property type="nucleotide sequence ID" value="NC_021921.1"/>
</dbReference>
<reference evidence="1 2" key="2">
    <citation type="journal article" date="2013" name="PLoS ONE">
        <title>INDIGO - INtegrated Data Warehouse of MIcrobial GenOmes with Examples from the Red Sea Extremophiles.</title>
        <authorList>
            <person name="Alam I."/>
            <person name="Antunes A."/>
            <person name="Kamau A.A."/>
            <person name="Ba Alawi W."/>
            <person name="Kalkatawi M."/>
            <person name="Stingl U."/>
            <person name="Bajic V.B."/>
        </authorList>
    </citation>
    <scope>NUCLEOTIDE SEQUENCE [LARGE SCALE GENOMIC DNA]</scope>
    <source>
        <strain evidence="1 2">SARL4B</strain>
    </source>
</reference>
<dbReference type="eggNOG" id="arCOG07548">
    <property type="taxonomic scope" value="Archaea"/>
</dbReference>
<accession>U2DI89</accession>
<organism evidence="1 2">
    <name type="scientific">Halorhabdus tiamatea SARL4B</name>
    <dbReference type="NCBI Taxonomy" id="1033806"/>
    <lineage>
        <taxon>Archaea</taxon>
        <taxon>Methanobacteriati</taxon>
        <taxon>Methanobacteriota</taxon>
        <taxon>Stenosarchaea group</taxon>
        <taxon>Halobacteria</taxon>
        <taxon>Halobacteriales</taxon>
        <taxon>Haloarculaceae</taxon>
        <taxon>Halorhabdus</taxon>
    </lineage>
</organism>
<dbReference type="AlphaFoldDB" id="U2DI89"/>
<dbReference type="EMBL" id="AFNT02000028">
    <property type="protein sequence ID" value="ERJ05662.1"/>
    <property type="molecule type" value="Genomic_DNA"/>
</dbReference>
<proteinExistence type="predicted"/>
<sequence>MECPRCGGSLTTFALGGAKTTAVVCESCGFSGVPASHRYEGGEPESWDRAIERFDSDRPSAERTCRIGRQEGIRVPVVEPDPETESRVDIDDFEETVSVAASLEARPEDEP</sequence>
<protein>
    <submittedName>
        <fullName evidence="1">Small CPxCG-related zinc finger protein</fullName>
    </submittedName>
</protein>
<dbReference type="GeneID" id="23798356"/>
<evidence type="ECO:0000313" key="2">
    <source>
        <dbReference type="Proteomes" id="UP000003861"/>
    </source>
</evidence>
<name>U2DI89_9EURY</name>
<comment type="caution">
    <text evidence="1">The sequence shown here is derived from an EMBL/GenBank/DDBJ whole genome shotgun (WGS) entry which is preliminary data.</text>
</comment>